<evidence type="ECO:0000256" key="5">
    <source>
        <dbReference type="ARBA" id="ARBA00023136"/>
    </source>
</evidence>
<name>A0A1U7ZT32_NELNU</name>
<feature type="transmembrane region" description="Helical" evidence="7">
    <location>
        <begin position="217"/>
        <end position="236"/>
    </location>
</feature>
<keyword evidence="3 7" id="KW-0812">Transmembrane</keyword>
<dbReference type="GO" id="GO:0015245">
    <property type="term" value="F:fatty acid transmembrane transporter activity"/>
    <property type="evidence" value="ECO:0000318"/>
    <property type="project" value="GO_Central"/>
</dbReference>
<accession>A0A1U7ZT32</accession>
<dbReference type="FunCoup" id="A0A1U7ZT32">
    <property type="interactions" value="2021"/>
</dbReference>
<evidence type="ECO:0000256" key="3">
    <source>
        <dbReference type="ARBA" id="ARBA00022692"/>
    </source>
</evidence>
<evidence type="ECO:0000313" key="8">
    <source>
        <dbReference type="Proteomes" id="UP000189703"/>
    </source>
</evidence>
<proteinExistence type="inferred from homology"/>
<dbReference type="PANTHER" id="PTHR12668:SF43">
    <property type="entry name" value="TRANSMEMBRANE PROTEIN 14 HOMOLOG"/>
    <property type="match status" value="1"/>
</dbReference>
<keyword evidence="5 7" id="KW-0472">Membrane</keyword>
<dbReference type="OrthoDB" id="768548at2759"/>
<evidence type="ECO:0000256" key="4">
    <source>
        <dbReference type="ARBA" id="ARBA00022989"/>
    </source>
</evidence>
<evidence type="ECO:0000313" key="9">
    <source>
        <dbReference type="RefSeq" id="XP_010252053.1"/>
    </source>
</evidence>
<dbReference type="eggNOG" id="ENOG502QQ5P">
    <property type="taxonomic scope" value="Eukaryota"/>
</dbReference>
<comment type="similarity">
    <text evidence="2">Belongs to the TMEM14 family.</text>
</comment>
<evidence type="ECO:0000256" key="6">
    <source>
        <dbReference type="SAM" id="MobiDB-lite"/>
    </source>
</evidence>
<evidence type="ECO:0000256" key="7">
    <source>
        <dbReference type="SAM" id="Phobius"/>
    </source>
</evidence>
<dbReference type="InterPro" id="IPR044890">
    <property type="entry name" value="TMEM14_sf"/>
</dbReference>
<dbReference type="Proteomes" id="UP000189703">
    <property type="component" value="Unplaced"/>
</dbReference>
<evidence type="ECO:0000256" key="2">
    <source>
        <dbReference type="ARBA" id="ARBA00007590"/>
    </source>
</evidence>
<dbReference type="GO" id="GO:0015908">
    <property type="term" value="P:fatty acid transport"/>
    <property type="evidence" value="ECO:0000318"/>
    <property type="project" value="GO_Central"/>
</dbReference>
<dbReference type="Pfam" id="PF03647">
    <property type="entry name" value="Tmemb_14"/>
    <property type="match status" value="1"/>
</dbReference>
<dbReference type="KEGG" id="nnu:104593762"/>
<dbReference type="GO" id="GO:0009706">
    <property type="term" value="C:chloroplast inner membrane"/>
    <property type="evidence" value="ECO:0000318"/>
    <property type="project" value="GO_Central"/>
</dbReference>
<feature type="transmembrane region" description="Helical" evidence="7">
    <location>
        <begin position="299"/>
        <end position="317"/>
    </location>
</feature>
<dbReference type="InterPro" id="IPR005349">
    <property type="entry name" value="TMEM14"/>
</dbReference>
<evidence type="ECO:0000256" key="1">
    <source>
        <dbReference type="ARBA" id="ARBA00004370"/>
    </source>
</evidence>
<protein>
    <submittedName>
        <fullName evidence="9">Protein FATTY ACID EXPORT 3, chloroplastic</fullName>
    </submittedName>
</protein>
<sequence>MTVSLENYLVSHINPNPTSLRKRGSNSMALSKPPTFSSFRSESPSLLRPRKVTVVGHCISPKFLGPRFVLLYRQRSNNGSVISFAASHGDSKNSEIEVEKSESDEPDIGAEESQEAWKQILESFKEQAIKMQGMSQEAYELYSKKAMVILKEASEQLKIQAEKAKHDLSIVAREINQEGKVYLSTAAENSPEPVKDIVETFASSTDDLKAVSEVRDFYLGIPYGLLLSVGGFLSFMLTENIAAIRFGVILGGSLLALSISSLRSWKRGESFTLALKGQAAIAGILFLRELRLLSQRPSLTSSFTTFISGVMVAFYLYRIMLNGGQKKGPSLGYGSEN</sequence>
<keyword evidence="4 7" id="KW-1133">Transmembrane helix</keyword>
<feature type="region of interest" description="Disordered" evidence="6">
    <location>
        <begin position="16"/>
        <end position="42"/>
    </location>
</feature>
<dbReference type="AlphaFoldDB" id="A0A1U7ZT32"/>
<feature type="transmembrane region" description="Helical" evidence="7">
    <location>
        <begin position="242"/>
        <end position="259"/>
    </location>
</feature>
<organism evidence="8 9">
    <name type="scientific">Nelumbo nucifera</name>
    <name type="common">Sacred lotus</name>
    <dbReference type="NCBI Taxonomy" id="4432"/>
    <lineage>
        <taxon>Eukaryota</taxon>
        <taxon>Viridiplantae</taxon>
        <taxon>Streptophyta</taxon>
        <taxon>Embryophyta</taxon>
        <taxon>Tracheophyta</taxon>
        <taxon>Spermatophyta</taxon>
        <taxon>Magnoliopsida</taxon>
        <taxon>Proteales</taxon>
        <taxon>Nelumbonaceae</taxon>
        <taxon>Nelumbo</taxon>
    </lineage>
</organism>
<comment type="subcellular location">
    <subcellularLocation>
        <location evidence="1">Membrane</location>
    </subcellularLocation>
</comment>
<dbReference type="PANTHER" id="PTHR12668">
    <property type="entry name" value="TRANSMEMBRANE PROTEIN 14, 15"/>
    <property type="match status" value="1"/>
</dbReference>
<reference evidence="9" key="1">
    <citation type="submission" date="2025-08" db="UniProtKB">
        <authorList>
            <consortium name="RefSeq"/>
        </authorList>
    </citation>
    <scope>IDENTIFICATION</scope>
</reference>
<dbReference type="OMA" id="RMQGISK"/>
<keyword evidence="8" id="KW-1185">Reference proteome</keyword>
<dbReference type="RefSeq" id="XP_010252053.1">
    <property type="nucleotide sequence ID" value="XM_010253751.2"/>
</dbReference>
<gene>
    <name evidence="9" type="primary">LOC104593762</name>
</gene>
<dbReference type="InParanoid" id="A0A1U7ZT32"/>
<dbReference type="GeneID" id="104593762"/>
<dbReference type="Gene3D" id="1.10.10.1740">
    <property type="entry name" value="Transmembrane protein 14-like"/>
    <property type="match status" value="1"/>
</dbReference>
<dbReference type="STRING" id="4432.A0A1U7ZT32"/>